<sequence length="306" mass="35550">MNYNDDDNRIRRRKVSSNDYNYKSKQHQRYYEEKVRLENASYERKIDNNRIKKYNTTKNTRTNKRKKANKKIRLKLAKVFLIIALVISVGVAAVGSVFAISSLKDTKVINKEILKESYISSEVVPDNEIPKYLKDALVSIEDERFYEHKGIDIISLTRSLLHNIFSDTTQGGSTIEMQISKNLLTSDDRNMKRKIKDIYYATQMDKFMTKDEILCTYLNNVYFGKSAYGVGKASKVYFGKNVQDLTLAQSAMLVGITNSPAKYKEHREAKKRQEVILYKMKELGYIDEEEYSQAISENVPFKSEIE</sequence>
<dbReference type="GO" id="GO:0009252">
    <property type="term" value="P:peptidoglycan biosynthetic process"/>
    <property type="evidence" value="ECO:0007669"/>
    <property type="project" value="UniProtKB-UniPathway"/>
</dbReference>
<keyword evidence="15" id="KW-0735">Signal-anchor</keyword>
<comment type="similarity">
    <text evidence="4">In the C-terminal section; belongs to the transpeptidase family.</text>
</comment>
<evidence type="ECO:0000256" key="6">
    <source>
        <dbReference type="ARBA" id="ARBA00012448"/>
    </source>
</evidence>
<evidence type="ECO:0000256" key="7">
    <source>
        <dbReference type="ARBA" id="ARBA00018638"/>
    </source>
</evidence>
<keyword evidence="16" id="KW-0573">Peptidoglycan synthesis</keyword>
<dbReference type="AlphaFoldDB" id="A0A1V1HZ85"/>
<dbReference type="Proteomes" id="UP000245622">
    <property type="component" value="Chromosome 1"/>
</dbReference>
<evidence type="ECO:0000259" key="27">
    <source>
        <dbReference type="Pfam" id="PF00912"/>
    </source>
</evidence>
<dbReference type="GO" id="GO:0008955">
    <property type="term" value="F:peptidoglycan glycosyltransferase activity"/>
    <property type="evidence" value="ECO:0007669"/>
    <property type="project" value="UniProtKB-EC"/>
</dbReference>
<evidence type="ECO:0000313" key="28">
    <source>
        <dbReference type="EMBL" id="CED93292.1"/>
    </source>
</evidence>
<dbReference type="KEGG" id="ril:CRIB_537"/>
<dbReference type="InterPro" id="IPR001264">
    <property type="entry name" value="Glyco_trans_51"/>
</dbReference>
<dbReference type="FunFam" id="1.10.3810.10:FF:000001">
    <property type="entry name" value="Penicillin-binding protein 1A"/>
    <property type="match status" value="1"/>
</dbReference>
<dbReference type="InterPro" id="IPR050396">
    <property type="entry name" value="Glycosyltr_51/Transpeptidase"/>
</dbReference>
<dbReference type="PANTHER" id="PTHR32282">
    <property type="entry name" value="BINDING PROTEIN TRANSPEPTIDASE, PUTATIVE-RELATED"/>
    <property type="match status" value="1"/>
</dbReference>
<dbReference type="Gene3D" id="1.10.3810.10">
    <property type="entry name" value="Biosynthetic peptidoglycan transglycosylase-like"/>
    <property type="match status" value="1"/>
</dbReference>
<keyword evidence="18 26" id="KW-0472">Membrane</keyword>
<accession>A0A1V1HZ85</accession>
<name>A0A1V1HZ85_9FIRM</name>
<keyword evidence="12 26" id="KW-0812">Transmembrane</keyword>
<dbReference type="GO" id="GO:0005886">
    <property type="term" value="C:plasma membrane"/>
    <property type="evidence" value="ECO:0007669"/>
    <property type="project" value="UniProtKB-SubCell"/>
</dbReference>
<evidence type="ECO:0000256" key="1">
    <source>
        <dbReference type="ARBA" id="ARBA00002624"/>
    </source>
</evidence>
<evidence type="ECO:0000256" key="22">
    <source>
        <dbReference type="ARBA" id="ARBA00034000"/>
    </source>
</evidence>
<protein>
    <recommendedName>
        <fullName evidence="7">Penicillin-binding protein 1A</fullName>
        <ecNumber evidence="23">2.4.99.28</ecNumber>
        <ecNumber evidence="6">3.4.16.4</ecNumber>
    </recommendedName>
</protein>
<comment type="catalytic activity">
    <reaction evidence="22">
        <text>Preferential cleavage: (Ac)2-L-Lys-D-Ala-|-D-Ala. Also transpeptidation of peptidyl-alanyl moieties that are N-acyl substituents of D-alanine.</text>
        <dbReference type="EC" id="3.4.16.4"/>
    </reaction>
</comment>
<evidence type="ECO:0000256" key="26">
    <source>
        <dbReference type="SAM" id="Phobius"/>
    </source>
</evidence>
<evidence type="ECO:0000256" key="19">
    <source>
        <dbReference type="ARBA" id="ARBA00023251"/>
    </source>
</evidence>
<dbReference type="GO" id="GO:0009002">
    <property type="term" value="F:serine-type D-Ala-D-Ala carboxypeptidase activity"/>
    <property type="evidence" value="ECO:0007669"/>
    <property type="project" value="UniProtKB-EC"/>
</dbReference>
<comment type="similarity">
    <text evidence="5">In the N-terminal section; belongs to the glycosyltransferase 51 family.</text>
</comment>
<keyword evidence="17 26" id="KW-1133">Transmembrane helix</keyword>
<dbReference type="GO" id="GO:0008360">
    <property type="term" value="P:regulation of cell shape"/>
    <property type="evidence" value="ECO:0007669"/>
    <property type="project" value="UniProtKB-KW"/>
</dbReference>
<dbReference type="UniPathway" id="UPA00219"/>
<evidence type="ECO:0000256" key="16">
    <source>
        <dbReference type="ARBA" id="ARBA00022984"/>
    </source>
</evidence>
<dbReference type="Pfam" id="PF00912">
    <property type="entry name" value="Transgly"/>
    <property type="match status" value="1"/>
</dbReference>
<keyword evidence="19" id="KW-0046">Antibiotic resistance</keyword>
<keyword evidence="20" id="KW-0511">Multifunctional enzyme</keyword>
<dbReference type="EC" id="3.4.16.4" evidence="6"/>
<keyword evidence="9" id="KW-0645">Protease</keyword>
<evidence type="ECO:0000256" key="15">
    <source>
        <dbReference type="ARBA" id="ARBA00022968"/>
    </source>
</evidence>
<evidence type="ECO:0000256" key="11">
    <source>
        <dbReference type="ARBA" id="ARBA00022679"/>
    </source>
</evidence>
<keyword evidence="21" id="KW-0961">Cell wall biogenesis/degradation</keyword>
<evidence type="ECO:0000256" key="21">
    <source>
        <dbReference type="ARBA" id="ARBA00023316"/>
    </source>
</evidence>
<dbReference type="InterPro" id="IPR023346">
    <property type="entry name" value="Lysozyme-like_dom_sf"/>
</dbReference>
<proteinExistence type="inferred from homology"/>
<evidence type="ECO:0000256" key="23">
    <source>
        <dbReference type="ARBA" id="ARBA00044770"/>
    </source>
</evidence>
<comment type="catalytic activity">
    <reaction evidence="24">
        <text>[GlcNAc-(1-&gt;4)-Mur2Ac(oyl-L-Ala-gamma-D-Glu-L-Lys-D-Ala-D-Ala)](n)-di-trans,octa-cis-undecaprenyl diphosphate + beta-D-GlcNAc-(1-&gt;4)-Mur2Ac(oyl-L-Ala-gamma-D-Glu-L-Lys-D-Ala-D-Ala)-di-trans,octa-cis-undecaprenyl diphosphate = [GlcNAc-(1-&gt;4)-Mur2Ac(oyl-L-Ala-gamma-D-Glu-L-Lys-D-Ala-D-Ala)](n+1)-di-trans,octa-cis-undecaprenyl diphosphate + di-trans,octa-cis-undecaprenyl diphosphate + H(+)</text>
        <dbReference type="Rhea" id="RHEA:23708"/>
        <dbReference type="Rhea" id="RHEA-COMP:9602"/>
        <dbReference type="Rhea" id="RHEA-COMP:9603"/>
        <dbReference type="ChEBI" id="CHEBI:15378"/>
        <dbReference type="ChEBI" id="CHEBI:58405"/>
        <dbReference type="ChEBI" id="CHEBI:60033"/>
        <dbReference type="ChEBI" id="CHEBI:78435"/>
        <dbReference type="EC" id="2.4.99.28"/>
    </reaction>
</comment>
<evidence type="ECO:0000256" key="20">
    <source>
        <dbReference type="ARBA" id="ARBA00023268"/>
    </source>
</evidence>
<comment type="pathway">
    <text evidence="25">Glycan biosynthesis.</text>
</comment>
<evidence type="ECO:0000256" key="4">
    <source>
        <dbReference type="ARBA" id="ARBA00007090"/>
    </source>
</evidence>
<comment type="function">
    <text evidence="1">Cell wall formation. Synthesis of cross-linked peptidoglycan from the lipid intermediates. The enzyme has a penicillin-insensitive transglycosylase N-terminal domain (formation of linear glycan strands) and a penicillin-sensitive transpeptidase C-terminal domain (cross-linking of the peptide subunits).</text>
</comment>
<keyword evidence="29" id="KW-1185">Reference proteome</keyword>
<evidence type="ECO:0000256" key="8">
    <source>
        <dbReference type="ARBA" id="ARBA00022645"/>
    </source>
</evidence>
<keyword evidence="10 28" id="KW-0328">Glycosyltransferase</keyword>
<comment type="pathway">
    <text evidence="3">Cell wall biogenesis; peptidoglycan biosynthesis.</text>
</comment>
<dbReference type="RefSeq" id="WP_180703027.1">
    <property type="nucleotide sequence ID" value="NZ_CAOJQT010000017.1"/>
</dbReference>
<dbReference type="EMBL" id="LN555523">
    <property type="protein sequence ID" value="CED93292.1"/>
    <property type="molecule type" value="Genomic_DNA"/>
</dbReference>
<feature type="domain" description="Glycosyl transferase family 51" evidence="27">
    <location>
        <begin position="117"/>
        <end position="281"/>
    </location>
</feature>
<dbReference type="PANTHER" id="PTHR32282:SF33">
    <property type="entry name" value="PEPTIDOGLYCAN GLYCOSYLTRANSFERASE"/>
    <property type="match status" value="1"/>
</dbReference>
<feature type="transmembrane region" description="Helical" evidence="26">
    <location>
        <begin position="76"/>
        <end position="100"/>
    </location>
</feature>
<evidence type="ECO:0000256" key="17">
    <source>
        <dbReference type="ARBA" id="ARBA00022989"/>
    </source>
</evidence>
<gene>
    <name evidence="28" type="ORF">CRIB_537</name>
</gene>
<dbReference type="EC" id="2.4.99.28" evidence="23"/>
<dbReference type="SUPFAM" id="SSF53955">
    <property type="entry name" value="Lysozyme-like"/>
    <property type="match status" value="1"/>
</dbReference>
<dbReference type="GeneID" id="82204725"/>
<evidence type="ECO:0000313" key="29">
    <source>
        <dbReference type="Proteomes" id="UP000245622"/>
    </source>
</evidence>
<evidence type="ECO:0000256" key="12">
    <source>
        <dbReference type="ARBA" id="ARBA00022692"/>
    </source>
</evidence>
<keyword evidence="11 28" id="KW-0808">Transferase</keyword>
<evidence type="ECO:0000256" key="10">
    <source>
        <dbReference type="ARBA" id="ARBA00022676"/>
    </source>
</evidence>
<keyword evidence="8" id="KW-0121">Carboxypeptidase</keyword>
<evidence type="ECO:0000256" key="9">
    <source>
        <dbReference type="ARBA" id="ARBA00022670"/>
    </source>
</evidence>
<keyword evidence="14" id="KW-0133">Cell shape</keyword>
<evidence type="ECO:0000256" key="3">
    <source>
        <dbReference type="ARBA" id="ARBA00004752"/>
    </source>
</evidence>
<evidence type="ECO:0000256" key="2">
    <source>
        <dbReference type="ARBA" id="ARBA00004401"/>
    </source>
</evidence>
<evidence type="ECO:0000256" key="18">
    <source>
        <dbReference type="ARBA" id="ARBA00023136"/>
    </source>
</evidence>
<organism evidence="28 29">
    <name type="scientific">Romboutsia ilealis</name>
    <dbReference type="NCBI Taxonomy" id="1115758"/>
    <lineage>
        <taxon>Bacteria</taxon>
        <taxon>Bacillati</taxon>
        <taxon>Bacillota</taxon>
        <taxon>Clostridia</taxon>
        <taxon>Peptostreptococcales</taxon>
        <taxon>Peptostreptococcaceae</taxon>
        <taxon>Romboutsia</taxon>
    </lineage>
</organism>
<dbReference type="InterPro" id="IPR036950">
    <property type="entry name" value="PBP_transglycosylase"/>
</dbReference>
<dbReference type="GO" id="GO:0071555">
    <property type="term" value="P:cell wall organization"/>
    <property type="evidence" value="ECO:0007669"/>
    <property type="project" value="UniProtKB-KW"/>
</dbReference>
<evidence type="ECO:0000256" key="14">
    <source>
        <dbReference type="ARBA" id="ARBA00022960"/>
    </source>
</evidence>
<evidence type="ECO:0000256" key="24">
    <source>
        <dbReference type="ARBA" id="ARBA00049902"/>
    </source>
</evidence>
<dbReference type="GO" id="GO:0046677">
    <property type="term" value="P:response to antibiotic"/>
    <property type="evidence" value="ECO:0007669"/>
    <property type="project" value="UniProtKB-KW"/>
</dbReference>
<evidence type="ECO:0000256" key="5">
    <source>
        <dbReference type="ARBA" id="ARBA00007739"/>
    </source>
</evidence>
<keyword evidence="13" id="KW-0378">Hydrolase</keyword>
<comment type="subcellular location">
    <subcellularLocation>
        <location evidence="2">Cell membrane</location>
        <topology evidence="2">Single-pass type II membrane protein</topology>
    </subcellularLocation>
</comment>
<evidence type="ECO:0000256" key="25">
    <source>
        <dbReference type="ARBA" id="ARBA00060592"/>
    </source>
</evidence>
<dbReference type="GO" id="GO:0006508">
    <property type="term" value="P:proteolysis"/>
    <property type="evidence" value="ECO:0007669"/>
    <property type="project" value="UniProtKB-KW"/>
</dbReference>
<reference evidence="28 29" key="1">
    <citation type="submission" date="2014-04" db="EMBL/GenBank/DDBJ databases">
        <authorList>
            <person name="Hornung B.V."/>
        </authorList>
    </citation>
    <scope>NUCLEOTIDE SEQUENCE [LARGE SCALE GENOMIC DNA]</scope>
    <source>
        <strain evidence="28 29">CRIB</strain>
    </source>
</reference>
<evidence type="ECO:0000256" key="13">
    <source>
        <dbReference type="ARBA" id="ARBA00022801"/>
    </source>
</evidence>